<dbReference type="VEuPathDB" id="VectorBase:ADAR2_003166"/>
<dbReference type="InterPro" id="IPR005374">
    <property type="entry name" value="BBLN_eukaryota"/>
</dbReference>
<reference evidence="3" key="4">
    <citation type="submission" date="2015-06" db="UniProtKB">
        <authorList>
            <consortium name="EnsemblMetazoa"/>
        </authorList>
    </citation>
    <scope>IDENTIFICATION</scope>
</reference>
<reference evidence="2 4" key="1">
    <citation type="journal article" date="2010" name="BMC Genomics">
        <title>Combination of measures distinguishes pre-miRNAs from other stem-loops in the genome of the newly sequenced Anopheles darlingi.</title>
        <authorList>
            <person name="Mendes N.D."/>
            <person name="Freitas A.T."/>
            <person name="Vasconcelos A.T."/>
            <person name="Sagot M.F."/>
        </authorList>
    </citation>
    <scope>NUCLEOTIDE SEQUENCE</scope>
</reference>
<dbReference type="Proteomes" id="UP000000673">
    <property type="component" value="Unassembled WGS sequence"/>
</dbReference>
<proteinExistence type="predicted"/>
<accession>W5JM08</accession>
<dbReference type="eggNOG" id="ENOG502TCQ2">
    <property type="taxonomic scope" value="Eukaryota"/>
</dbReference>
<feature type="region of interest" description="Disordered" evidence="1">
    <location>
        <begin position="91"/>
        <end position="128"/>
    </location>
</feature>
<evidence type="ECO:0000313" key="4">
    <source>
        <dbReference type="Proteomes" id="UP000000673"/>
    </source>
</evidence>
<dbReference type="PANTHER" id="PTHR34344">
    <property type="entry name" value="UPF0184 PROTEIN C9ORF16"/>
    <property type="match status" value="1"/>
</dbReference>
<dbReference type="AlphaFoldDB" id="W5JM08"/>
<reference evidence="2" key="2">
    <citation type="submission" date="2010-05" db="EMBL/GenBank/DDBJ databases">
        <authorList>
            <person name="Almeida L.G."/>
            <person name="Nicolas M.F."/>
            <person name="Souza R.C."/>
            <person name="Vasconcelos A.T.R."/>
        </authorList>
    </citation>
    <scope>NUCLEOTIDE SEQUENCE</scope>
</reference>
<gene>
    <name evidence="2" type="ORF">AND_003055</name>
</gene>
<protein>
    <submittedName>
        <fullName evidence="2 3">Uncharacterized protein</fullName>
    </submittedName>
</protein>
<dbReference type="OrthoDB" id="10050612at2759"/>
<feature type="compositionally biased region" description="Basic and acidic residues" evidence="1">
    <location>
        <begin position="1"/>
        <end position="10"/>
    </location>
</feature>
<feature type="region of interest" description="Disordered" evidence="1">
    <location>
        <begin position="1"/>
        <end position="51"/>
    </location>
</feature>
<dbReference type="STRING" id="43151.W5JM08"/>
<dbReference type="Pfam" id="PF03670">
    <property type="entry name" value="UPF0184"/>
    <property type="match status" value="1"/>
</dbReference>
<keyword evidence="4" id="KW-1185">Reference proteome</keyword>
<dbReference type="PANTHER" id="PTHR34344:SF1">
    <property type="entry name" value="BUBLIN COILED-COIL PROTEIN"/>
    <property type="match status" value="1"/>
</dbReference>
<name>W5JM08_ANODA</name>
<organism evidence="2">
    <name type="scientific">Anopheles darlingi</name>
    <name type="common">Mosquito</name>
    <dbReference type="NCBI Taxonomy" id="43151"/>
    <lineage>
        <taxon>Eukaryota</taxon>
        <taxon>Metazoa</taxon>
        <taxon>Ecdysozoa</taxon>
        <taxon>Arthropoda</taxon>
        <taxon>Hexapoda</taxon>
        <taxon>Insecta</taxon>
        <taxon>Pterygota</taxon>
        <taxon>Neoptera</taxon>
        <taxon>Endopterygota</taxon>
        <taxon>Diptera</taxon>
        <taxon>Nematocera</taxon>
        <taxon>Culicoidea</taxon>
        <taxon>Culicidae</taxon>
        <taxon>Anophelinae</taxon>
        <taxon>Anopheles</taxon>
    </lineage>
</organism>
<dbReference type="EnsemblMetazoa" id="ADAC003055-RA">
    <property type="protein sequence ID" value="ADAC003055-PA"/>
    <property type="gene ID" value="ADAC003055"/>
</dbReference>
<feature type="compositionally biased region" description="Polar residues" evidence="1">
    <location>
        <begin position="24"/>
        <end position="37"/>
    </location>
</feature>
<dbReference type="VEuPathDB" id="VectorBase:ADAC003055"/>
<reference evidence="2" key="3">
    <citation type="journal article" date="2013" name="Nucleic Acids Res.">
        <title>The genome of Anopheles darlingi, the main neotropical malaria vector.</title>
        <authorList>
            <person name="Marinotti O."/>
            <person name="Cerqueira G.C."/>
            <person name="de Almeida L.G."/>
            <person name="Ferro M.I."/>
            <person name="Loreto E.L."/>
            <person name="Zaha A."/>
            <person name="Teixeira S.M."/>
            <person name="Wespiser A.R."/>
            <person name="Almeida E Silva A."/>
            <person name="Schlindwein A.D."/>
            <person name="Pacheco A.C."/>
            <person name="Silva A.L."/>
            <person name="Graveley B.R."/>
            <person name="Walenz B.P."/>
            <person name="Lima Bde A."/>
            <person name="Ribeiro C.A."/>
            <person name="Nunes-Silva C.G."/>
            <person name="de Carvalho C.R."/>
            <person name="Soares C.M."/>
            <person name="de Menezes C.B."/>
            <person name="Matiolli C."/>
            <person name="Caffrey D."/>
            <person name="Araujo D.A."/>
            <person name="de Oliveira D.M."/>
            <person name="Golenbock D."/>
            <person name="Grisard E.C."/>
            <person name="Fantinatti-Garboggini F."/>
            <person name="de Carvalho F.M."/>
            <person name="Barcellos F.G."/>
            <person name="Prosdocimi F."/>
            <person name="May G."/>
            <person name="Azevedo Junior G.M."/>
            <person name="Guimaraes G.M."/>
            <person name="Goldman G.H."/>
            <person name="Padilha I.Q."/>
            <person name="Batista Jda S."/>
            <person name="Ferro J.A."/>
            <person name="Ribeiro J.M."/>
            <person name="Fietto J.L."/>
            <person name="Dabbas K.M."/>
            <person name="Cerdeira L."/>
            <person name="Agnez-Lima L.F."/>
            <person name="Brocchi M."/>
            <person name="de Carvalho M.O."/>
            <person name="Teixeira Mde M."/>
            <person name="Diniz Maia Mde M."/>
            <person name="Goldman M.H."/>
            <person name="Cruz Schneider M.P."/>
            <person name="Felipe M.S."/>
            <person name="Hungria M."/>
            <person name="Nicolas M.F."/>
            <person name="Pereira M."/>
            <person name="Montes M.A."/>
            <person name="Cantao M.E."/>
            <person name="Vincentz M."/>
            <person name="Rafael M.S."/>
            <person name="Silverman N."/>
            <person name="Stoco P.H."/>
            <person name="Souza R.C."/>
            <person name="Vicentini R."/>
            <person name="Gazzinelli R.T."/>
            <person name="Neves Rde O."/>
            <person name="Silva R."/>
            <person name="Astolfi-Filho S."/>
            <person name="Maciel T.E."/>
            <person name="Urmenyi T.P."/>
            <person name="Tadei W.P."/>
            <person name="Camargo E.P."/>
            <person name="de Vasconcelos A.T."/>
        </authorList>
    </citation>
    <scope>NUCLEOTIDE SEQUENCE</scope>
</reference>
<dbReference type="EMBL" id="ADMH02000745">
    <property type="protein sequence ID" value="ETN65186.1"/>
    <property type="molecule type" value="Genomic_DNA"/>
</dbReference>
<feature type="compositionally biased region" description="Acidic residues" evidence="1">
    <location>
        <begin position="38"/>
        <end position="47"/>
    </location>
</feature>
<evidence type="ECO:0000313" key="2">
    <source>
        <dbReference type="EMBL" id="ETN65186.1"/>
    </source>
</evidence>
<evidence type="ECO:0000313" key="3">
    <source>
        <dbReference type="EnsemblMetazoa" id="ADAC003055-PA"/>
    </source>
</evidence>
<dbReference type="HOGENOM" id="CLU_1961411_0_0_1"/>
<sequence>MVPNPKERKQNPPGATEGSDHEANQPTPDQTEENNLSGDEEEIDPDDAEFHSINNCLDALSSALDNIEQKNDSLHEQLLLLLESQRESLKALKEENSRKVAQQQGGEPGEDGNDSNQPESPVQPMEQC</sequence>
<evidence type="ECO:0000256" key="1">
    <source>
        <dbReference type="SAM" id="MobiDB-lite"/>
    </source>
</evidence>